<evidence type="ECO:0000313" key="4">
    <source>
        <dbReference type="Proteomes" id="UP000516148"/>
    </source>
</evidence>
<dbReference type="RefSeq" id="WP_187761988.1">
    <property type="nucleotide sequence ID" value="NZ_CP061038.1"/>
</dbReference>
<dbReference type="AlphaFoldDB" id="A0A7H0LJ25"/>
<keyword evidence="4" id="KW-1185">Reference proteome</keyword>
<gene>
    <name evidence="3" type="ORF">H3Z74_24175</name>
</gene>
<reference evidence="3 4" key="1">
    <citation type="submission" date="2020-09" db="EMBL/GenBank/DDBJ databases">
        <title>Sphingomonas sp., a new species isolated from pork steak.</title>
        <authorList>
            <person name="Heidler von Heilborn D."/>
        </authorList>
    </citation>
    <scope>NUCLEOTIDE SEQUENCE [LARGE SCALE GENOMIC DNA]</scope>
    <source>
        <strain evidence="4">S8-3T</strain>
    </source>
</reference>
<feature type="compositionally biased region" description="Pro residues" evidence="1">
    <location>
        <begin position="69"/>
        <end position="84"/>
    </location>
</feature>
<dbReference type="Gene3D" id="2.40.128.130">
    <property type="entry name" value="Autotransporter beta-domain"/>
    <property type="match status" value="1"/>
</dbReference>
<dbReference type="KEGG" id="spap:H3Z74_24175"/>
<dbReference type="GO" id="GO:0006878">
    <property type="term" value="P:intracellular copper ion homeostasis"/>
    <property type="evidence" value="ECO:0007669"/>
    <property type="project" value="InterPro"/>
</dbReference>
<organism evidence="3 4">
    <name type="scientific">Sphingomonas alpina</name>
    <dbReference type="NCBI Taxonomy" id="653931"/>
    <lineage>
        <taxon>Bacteria</taxon>
        <taxon>Pseudomonadati</taxon>
        <taxon>Pseudomonadota</taxon>
        <taxon>Alphaproteobacteria</taxon>
        <taxon>Sphingomonadales</taxon>
        <taxon>Sphingomonadaceae</taxon>
        <taxon>Sphingomonas</taxon>
    </lineage>
</organism>
<keyword evidence="2" id="KW-0732">Signal</keyword>
<proteinExistence type="predicted"/>
<protein>
    <submittedName>
        <fullName evidence="3">Copper resistance protein B</fullName>
    </submittedName>
</protein>
<dbReference type="Pfam" id="PF05275">
    <property type="entry name" value="CopB"/>
    <property type="match status" value="1"/>
</dbReference>
<feature type="signal peptide" evidence="2">
    <location>
        <begin position="1"/>
        <end position="21"/>
    </location>
</feature>
<name>A0A7H0LJ25_9SPHN</name>
<dbReference type="InterPro" id="IPR036709">
    <property type="entry name" value="Autotransporte_beta_dom_sf"/>
</dbReference>
<evidence type="ECO:0000256" key="2">
    <source>
        <dbReference type="SAM" id="SignalP"/>
    </source>
</evidence>
<feature type="region of interest" description="Disordered" evidence="1">
    <location>
        <begin position="29"/>
        <end position="126"/>
    </location>
</feature>
<dbReference type="GO" id="GO:0005507">
    <property type="term" value="F:copper ion binding"/>
    <property type="evidence" value="ECO:0007669"/>
    <property type="project" value="InterPro"/>
</dbReference>
<evidence type="ECO:0000256" key="1">
    <source>
        <dbReference type="SAM" id="MobiDB-lite"/>
    </source>
</evidence>
<feature type="compositionally biased region" description="Low complexity" evidence="1">
    <location>
        <begin position="116"/>
        <end position="126"/>
    </location>
</feature>
<feature type="compositionally biased region" description="Low complexity" evidence="1">
    <location>
        <begin position="46"/>
        <end position="68"/>
    </location>
</feature>
<sequence>MKTLLLLAGASLIMLAAPARAQTMDHSMHGMTMPAKPAAKARPKSKAGPAAKKSTPAGAAIPVPAANPAKPPPGQDMPPMPMPQTAPAEDPHAGHVMPNAPLASPDTPAPGSGGTALPAGDASAPAASEANYADTVWGSETMAASRRQLRREHGGGTFSQVMFNLAEYQVRDGRDGFRWDGEGWFGGDINRLVVKSEGSGGFGEGVKDAEIQALYSRAIGPYFNLQAGVRHDIMPNPSRTYATVGFEGLAPYWFEVEGALFLSDRGDLLARVEGYYDQRITQRLVLQPRAELNFAAQDVPETGTGAGLSDVELGLRLRYEVTREFAPYIGVSWDRRIGDTARYARIAGEGAGATSFVIGVRTWF</sequence>
<evidence type="ECO:0000313" key="3">
    <source>
        <dbReference type="EMBL" id="QNQ09678.1"/>
    </source>
</evidence>
<accession>A0A7H0LJ25</accession>
<feature type="chain" id="PRO_5028927448" evidence="2">
    <location>
        <begin position="22"/>
        <end position="364"/>
    </location>
</feature>
<dbReference type="Proteomes" id="UP000516148">
    <property type="component" value="Chromosome"/>
</dbReference>
<dbReference type="EMBL" id="CP061038">
    <property type="protein sequence ID" value="QNQ09678.1"/>
    <property type="molecule type" value="Genomic_DNA"/>
</dbReference>
<dbReference type="GO" id="GO:0009279">
    <property type="term" value="C:cell outer membrane"/>
    <property type="evidence" value="ECO:0007669"/>
    <property type="project" value="InterPro"/>
</dbReference>
<dbReference type="InterPro" id="IPR007939">
    <property type="entry name" value="Cu-R_B_prcur"/>
</dbReference>